<comment type="caution">
    <text evidence="8">The sequence shown here is derived from an EMBL/GenBank/DDBJ whole genome shotgun (WGS) entry which is preliminary data.</text>
</comment>
<organism evidence="8 9">
    <name type="scientific">Streptococcus cuniculi</name>
    <dbReference type="NCBI Taxonomy" id="1432788"/>
    <lineage>
        <taxon>Bacteria</taxon>
        <taxon>Bacillati</taxon>
        <taxon>Bacillota</taxon>
        <taxon>Bacilli</taxon>
        <taxon>Lactobacillales</taxon>
        <taxon>Streptococcaceae</taxon>
        <taxon>Streptococcus</taxon>
    </lineage>
</organism>
<dbReference type="PANTHER" id="PTHR21016:SF25">
    <property type="entry name" value="TM2 DOMAIN-CONTAINING PROTEIN DDB_G0277895-RELATED"/>
    <property type="match status" value="1"/>
</dbReference>
<dbReference type="InterPro" id="IPR050932">
    <property type="entry name" value="TM2D1-3-like"/>
</dbReference>
<evidence type="ECO:0000256" key="3">
    <source>
        <dbReference type="ARBA" id="ARBA00022989"/>
    </source>
</evidence>
<gene>
    <name evidence="8" type="ORF">BU202_05900</name>
</gene>
<keyword evidence="9" id="KW-1185">Reference proteome</keyword>
<accession>A0A1Q8E871</accession>
<evidence type="ECO:0000256" key="1">
    <source>
        <dbReference type="ARBA" id="ARBA00004141"/>
    </source>
</evidence>
<dbReference type="EMBL" id="MSJM01000004">
    <property type="protein sequence ID" value="OLF47990.1"/>
    <property type="molecule type" value="Genomic_DNA"/>
</dbReference>
<dbReference type="InterPro" id="IPR007829">
    <property type="entry name" value="TM2"/>
</dbReference>
<reference evidence="9" key="1">
    <citation type="submission" date="2016-12" db="EMBL/GenBank/DDBJ databases">
        <authorList>
            <person name="Gulvik C.A."/>
        </authorList>
    </citation>
    <scope>NUCLEOTIDE SEQUENCE [LARGE SCALE GENOMIC DNA]</scope>
    <source>
        <strain evidence="9">NED12-00049-6B</strain>
    </source>
</reference>
<dbReference type="PANTHER" id="PTHR21016">
    <property type="entry name" value="BETA-AMYLOID BINDING PROTEIN-RELATED"/>
    <property type="match status" value="1"/>
</dbReference>
<feature type="transmembrane region" description="Helical" evidence="6">
    <location>
        <begin position="47"/>
        <end position="66"/>
    </location>
</feature>
<feature type="domain" description="TM2" evidence="7">
    <location>
        <begin position="44"/>
        <end position="93"/>
    </location>
</feature>
<keyword evidence="2 6" id="KW-0812">Transmembrane</keyword>
<dbReference type="OrthoDB" id="2004788at2"/>
<evidence type="ECO:0000256" key="4">
    <source>
        <dbReference type="ARBA" id="ARBA00023136"/>
    </source>
</evidence>
<evidence type="ECO:0000313" key="9">
    <source>
        <dbReference type="Proteomes" id="UP000186890"/>
    </source>
</evidence>
<keyword evidence="3 6" id="KW-1133">Transmembrane helix</keyword>
<keyword evidence="4 6" id="KW-0472">Membrane</keyword>
<dbReference type="Proteomes" id="UP000186890">
    <property type="component" value="Unassembled WGS sequence"/>
</dbReference>
<protein>
    <recommendedName>
        <fullName evidence="7">TM2 domain-containing protein</fullName>
    </recommendedName>
</protein>
<evidence type="ECO:0000256" key="6">
    <source>
        <dbReference type="SAM" id="Phobius"/>
    </source>
</evidence>
<feature type="transmembrane region" description="Helical" evidence="6">
    <location>
        <begin position="78"/>
        <end position="101"/>
    </location>
</feature>
<evidence type="ECO:0000313" key="8">
    <source>
        <dbReference type="EMBL" id="OLF47990.1"/>
    </source>
</evidence>
<dbReference type="RefSeq" id="WP_075104861.1">
    <property type="nucleotide sequence ID" value="NZ_MSJM01000004.1"/>
</dbReference>
<proteinExistence type="predicted"/>
<feature type="compositionally biased region" description="Polar residues" evidence="5">
    <location>
        <begin position="206"/>
        <end position="215"/>
    </location>
</feature>
<sequence length="215" mass="23969">MNYAQAFLMANMNAFPPETLPIIKEELDRLDEKSVSMLLMTDIKNPMTALLFSIFLGELGVDRFYIGHKELGIAKLALTIIGYVTLFIVIGFFILLGVYIWKLVDCFLIMKACKQANFERFMWQVNQAKMFQQAHSTSAKNGASVVVEAAEEVPVANEEEVSATSEVVAVEEPTHVSEEEISEVVAVEESVLVSEEEMSEAVEEPTSVSQEDMSE</sequence>
<name>A0A1Q8E871_9STRE</name>
<comment type="subcellular location">
    <subcellularLocation>
        <location evidence="1">Membrane</location>
        <topology evidence="1">Multi-pass membrane protein</topology>
    </subcellularLocation>
</comment>
<feature type="region of interest" description="Disordered" evidence="5">
    <location>
        <begin position="194"/>
        <end position="215"/>
    </location>
</feature>
<dbReference type="AlphaFoldDB" id="A0A1Q8E871"/>
<evidence type="ECO:0000256" key="2">
    <source>
        <dbReference type="ARBA" id="ARBA00022692"/>
    </source>
</evidence>
<dbReference type="GO" id="GO:0016020">
    <property type="term" value="C:membrane"/>
    <property type="evidence" value="ECO:0007669"/>
    <property type="project" value="UniProtKB-SubCell"/>
</dbReference>
<evidence type="ECO:0000259" key="7">
    <source>
        <dbReference type="Pfam" id="PF05154"/>
    </source>
</evidence>
<feature type="compositionally biased region" description="Acidic residues" evidence="5">
    <location>
        <begin position="194"/>
        <end position="203"/>
    </location>
</feature>
<dbReference type="Pfam" id="PF05154">
    <property type="entry name" value="TM2"/>
    <property type="match status" value="1"/>
</dbReference>
<evidence type="ECO:0000256" key="5">
    <source>
        <dbReference type="SAM" id="MobiDB-lite"/>
    </source>
</evidence>